<dbReference type="InterPro" id="IPR044741">
    <property type="entry name" value="NsLTP-like"/>
</dbReference>
<gene>
    <name evidence="3" type="ORF">HUJ06_000790</name>
</gene>
<evidence type="ECO:0000313" key="3">
    <source>
        <dbReference type="EMBL" id="DAD42560.1"/>
    </source>
</evidence>
<dbReference type="SUPFAM" id="SSF47699">
    <property type="entry name" value="Bifunctional inhibitor/lipid-transfer protein/seed storage 2S albumin"/>
    <property type="match status" value="1"/>
</dbReference>
<evidence type="ECO:0000259" key="2">
    <source>
        <dbReference type="Pfam" id="PF14368"/>
    </source>
</evidence>
<organism evidence="3 4">
    <name type="scientific">Nelumbo nucifera</name>
    <name type="common">Sacred lotus</name>
    <dbReference type="NCBI Taxonomy" id="4432"/>
    <lineage>
        <taxon>Eukaryota</taxon>
        <taxon>Viridiplantae</taxon>
        <taxon>Streptophyta</taxon>
        <taxon>Embryophyta</taxon>
        <taxon>Tracheophyta</taxon>
        <taxon>Spermatophyta</taxon>
        <taxon>Magnoliopsida</taxon>
        <taxon>Proteales</taxon>
        <taxon>Nelumbonaceae</taxon>
        <taxon>Nelumbo</taxon>
    </lineage>
</organism>
<feature type="domain" description="Bifunctional inhibitor/plant lipid transfer protein/seed storage helical" evidence="2">
    <location>
        <begin position="67"/>
        <end position="155"/>
    </location>
</feature>
<keyword evidence="4" id="KW-1185">Reference proteome</keyword>
<sequence length="161" mass="17866">MSDLELEKKKAFTRLYINPPLPASDLQQAKQEKVEESEEKKVEEKKNERGPKEMAGCSIRILIMAALLMAAVHLQVSAQECQSDIEGLIRECTKYVTKIGPKIPPSQACCDVVKNANFQCVCQHVTQQVEQIISIDKVVYVADTCGKPLPHGQKCGDITIP</sequence>
<dbReference type="InterPro" id="IPR036312">
    <property type="entry name" value="Bifun_inhib/LTP/seed_sf"/>
</dbReference>
<protein>
    <recommendedName>
        <fullName evidence="2">Bifunctional inhibitor/plant lipid transfer protein/seed storage helical domain-containing protein</fullName>
    </recommendedName>
</protein>
<name>A0A822ZDH3_NELNU</name>
<feature type="region of interest" description="Disordered" evidence="1">
    <location>
        <begin position="21"/>
        <end position="49"/>
    </location>
</feature>
<reference evidence="3 4" key="1">
    <citation type="journal article" date="2020" name="Mol. Biol. Evol.">
        <title>Distinct Expression and Methylation Patterns for Genes with Different Fates following a Single Whole-Genome Duplication in Flowering Plants.</title>
        <authorList>
            <person name="Shi T."/>
            <person name="Rahmani R.S."/>
            <person name="Gugger P.F."/>
            <person name="Wang M."/>
            <person name="Li H."/>
            <person name="Zhang Y."/>
            <person name="Li Z."/>
            <person name="Wang Q."/>
            <person name="Van de Peer Y."/>
            <person name="Marchal K."/>
            <person name="Chen J."/>
        </authorList>
    </citation>
    <scope>NUCLEOTIDE SEQUENCE [LARGE SCALE GENOMIC DNA]</scope>
    <source>
        <tissue evidence="3">Leaf</tissue>
    </source>
</reference>
<evidence type="ECO:0000256" key="1">
    <source>
        <dbReference type="SAM" id="MobiDB-lite"/>
    </source>
</evidence>
<feature type="compositionally biased region" description="Basic and acidic residues" evidence="1">
    <location>
        <begin position="30"/>
        <end position="49"/>
    </location>
</feature>
<dbReference type="Pfam" id="PF14368">
    <property type="entry name" value="LTP_2"/>
    <property type="match status" value="1"/>
</dbReference>
<dbReference type="PANTHER" id="PTHR33286:SF1">
    <property type="entry name" value="OS01G0800600 PROTEIN"/>
    <property type="match status" value="1"/>
</dbReference>
<evidence type="ECO:0000313" key="4">
    <source>
        <dbReference type="Proteomes" id="UP000607653"/>
    </source>
</evidence>
<dbReference type="CDD" id="cd04660">
    <property type="entry name" value="nsLTP_like"/>
    <property type="match status" value="1"/>
</dbReference>
<dbReference type="Gene3D" id="1.10.110.10">
    <property type="entry name" value="Plant lipid-transfer and hydrophobic proteins"/>
    <property type="match status" value="1"/>
</dbReference>
<accession>A0A822ZDH3</accession>
<dbReference type="InterPro" id="IPR016140">
    <property type="entry name" value="Bifunc_inhib/LTP/seed_store"/>
</dbReference>
<dbReference type="Proteomes" id="UP000607653">
    <property type="component" value="Unassembled WGS sequence"/>
</dbReference>
<proteinExistence type="predicted"/>
<dbReference type="PANTHER" id="PTHR33286">
    <property type="entry name" value="BIFUNCTIONAL INHIBITOR/LIPID-TRANSFER PROTEIN/SEED STORAGE 2S ALBUMIN SUPERFAMILY PROTEIN"/>
    <property type="match status" value="1"/>
</dbReference>
<dbReference type="EMBL" id="DUZY01000006">
    <property type="protein sequence ID" value="DAD42560.1"/>
    <property type="molecule type" value="Genomic_DNA"/>
</dbReference>
<comment type="caution">
    <text evidence="3">The sequence shown here is derived from an EMBL/GenBank/DDBJ whole genome shotgun (WGS) entry which is preliminary data.</text>
</comment>
<dbReference type="AlphaFoldDB" id="A0A822ZDH3"/>